<dbReference type="Gene3D" id="1.25.40.10">
    <property type="entry name" value="Tetratricopeptide repeat domain"/>
    <property type="match status" value="1"/>
</dbReference>
<name>A0A840SCJ1_9SPIR</name>
<sequence>MKKFVFAVLFVLLNVLPLFSQTIIRKVERGEEAWRYLIKARKNMENAEYASAIENAEFAKASAKQNADWELYVLQNTQKRTRVRRAGDNILDVLEVLKELELNDAVSVVERNIEERGIDYFDGKFSKMMDSEEYFSHCPEADCIIAMVYRLEGEYDLALRYMNLAYEYADNLIIPAQKYEILYSLADIAFDLGDEDSYEKYLLSVLKDNPYYTDKNFMEAFTSFTGNDSEDGVEKFFLLYRNNGYESIKALSKLSQFYLRKGQQEKALQCSALGSISIITKIEETLKERIIGYSYTTLEDLLIKSARFEDIVGWGSENCIWETLYNFADVTASCGKINFSSRLFKVLAGCLGDNYWRKMAAGRVYLEVPSETDKVFQ</sequence>
<dbReference type="SUPFAM" id="SSF48452">
    <property type="entry name" value="TPR-like"/>
    <property type="match status" value="2"/>
</dbReference>
<dbReference type="EMBL" id="JACHFR010000001">
    <property type="protein sequence ID" value="MBB5218440.1"/>
    <property type="molecule type" value="Genomic_DNA"/>
</dbReference>
<dbReference type="Proteomes" id="UP000593591">
    <property type="component" value="Chromosome"/>
</dbReference>
<dbReference type="RefSeq" id="WP_184651859.1">
    <property type="nucleotide sequence ID" value="NZ_JACHFR010000001.1"/>
</dbReference>
<accession>A0A840SCJ1</accession>
<dbReference type="EMBL" id="CP031517">
    <property type="protein sequence ID" value="QOS39870.1"/>
    <property type="molecule type" value="Genomic_DNA"/>
</dbReference>
<reference evidence="2 4" key="1">
    <citation type="submission" date="2018-08" db="EMBL/GenBank/DDBJ databases">
        <title>The first complete genome of Treponema rectale (CHPAT), a commensal spirochete of the bovine rectum.</title>
        <authorList>
            <person name="Staton G.J."/>
            <person name="Clegg S.R."/>
            <person name="Carter S.D."/>
            <person name="Radford A.D."/>
            <person name="Darby A."/>
            <person name="Hall N."/>
            <person name="Birtles R.J."/>
            <person name="Evans N.J."/>
        </authorList>
    </citation>
    <scope>NUCLEOTIDE SEQUENCE [LARGE SCALE GENOMIC DNA]</scope>
    <source>
        <strain evidence="2 4">CHPA</strain>
    </source>
</reference>
<gene>
    <name evidence="2" type="ORF">DYE49_05140</name>
    <name evidence="1" type="ORF">HNP77_000784</name>
</gene>
<proteinExistence type="predicted"/>
<dbReference type="Proteomes" id="UP000578697">
    <property type="component" value="Unassembled WGS sequence"/>
</dbReference>
<organism evidence="1 3">
    <name type="scientific">Treponema rectale</name>
    <dbReference type="NCBI Taxonomy" id="744512"/>
    <lineage>
        <taxon>Bacteria</taxon>
        <taxon>Pseudomonadati</taxon>
        <taxon>Spirochaetota</taxon>
        <taxon>Spirochaetia</taxon>
        <taxon>Spirochaetales</taxon>
        <taxon>Treponemataceae</taxon>
        <taxon>Treponema</taxon>
    </lineage>
</organism>
<protein>
    <submittedName>
        <fullName evidence="1">Tetratricopeptide (TPR) repeat protein</fullName>
    </submittedName>
</protein>
<evidence type="ECO:0000313" key="4">
    <source>
        <dbReference type="Proteomes" id="UP000593591"/>
    </source>
</evidence>
<evidence type="ECO:0000313" key="1">
    <source>
        <dbReference type="EMBL" id="MBB5218440.1"/>
    </source>
</evidence>
<dbReference type="AlphaFoldDB" id="A0A840SCJ1"/>
<reference evidence="1 3" key="2">
    <citation type="submission" date="2020-08" db="EMBL/GenBank/DDBJ databases">
        <title>Genomic Encyclopedia of Type Strains, Phase IV (KMG-IV): sequencing the most valuable type-strain genomes for metagenomic binning, comparative biology and taxonomic classification.</title>
        <authorList>
            <person name="Goeker M."/>
        </authorList>
    </citation>
    <scope>NUCLEOTIDE SEQUENCE [LARGE SCALE GENOMIC DNA]</scope>
    <source>
        <strain evidence="1 3">DSM 103679</strain>
    </source>
</reference>
<dbReference type="InterPro" id="IPR011990">
    <property type="entry name" value="TPR-like_helical_dom_sf"/>
</dbReference>
<evidence type="ECO:0000313" key="3">
    <source>
        <dbReference type="Proteomes" id="UP000578697"/>
    </source>
</evidence>
<dbReference type="KEGG" id="trc:DYE49_05140"/>
<keyword evidence="3" id="KW-1185">Reference proteome</keyword>
<evidence type="ECO:0000313" key="2">
    <source>
        <dbReference type="EMBL" id="QOS39870.1"/>
    </source>
</evidence>